<dbReference type="Pfam" id="PF03145">
    <property type="entry name" value="Sina_TRAF"/>
    <property type="match status" value="1"/>
</dbReference>
<evidence type="ECO:0000259" key="11">
    <source>
        <dbReference type="PROSITE" id="PS51081"/>
    </source>
</evidence>
<dbReference type="Gene3D" id="2.60.210.10">
    <property type="entry name" value="Apoptosis, Tumor Necrosis Factor Receptor Associated Protein 2, Chain A"/>
    <property type="match status" value="1"/>
</dbReference>
<dbReference type="GO" id="GO:0030154">
    <property type="term" value="P:cell differentiation"/>
    <property type="evidence" value="ECO:0007669"/>
    <property type="project" value="UniProtKB-ARBA"/>
</dbReference>
<keyword evidence="5 10" id="KW-0479">Metal-binding</keyword>
<keyword evidence="8 10" id="KW-0862">Zinc</keyword>
<feature type="domain" description="SIAH-type" evidence="11">
    <location>
        <begin position="55"/>
        <end position="115"/>
    </location>
</feature>
<dbReference type="EC" id="2.3.2.27" evidence="10"/>
<dbReference type="GO" id="GO:0043161">
    <property type="term" value="P:proteasome-mediated ubiquitin-dependent protein catabolic process"/>
    <property type="evidence" value="ECO:0007669"/>
    <property type="project" value="TreeGrafter"/>
</dbReference>
<dbReference type="GO" id="GO:0031624">
    <property type="term" value="F:ubiquitin conjugating enzyme binding"/>
    <property type="evidence" value="ECO:0007669"/>
    <property type="project" value="TreeGrafter"/>
</dbReference>
<comment type="pathway">
    <text evidence="2 10">Protein modification; protein ubiquitination.</text>
</comment>
<evidence type="ECO:0000256" key="10">
    <source>
        <dbReference type="RuleBase" id="RU201113"/>
    </source>
</evidence>
<dbReference type="InterPro" id="IPR004162">
    <property type="entry name" value="SINA-like_animal"/>
</dbReference>
<name>A0A8B7VDT7_CASCN</name>
<organism evidence="12">
    <name type="scientific">Castor canadensis</name>
    <name type="common">American beaver</name>
    <dbReference type="NCBI Taxonomy" id="51338"/>
    <lineage>
        <taxon>Eukaryota</taxon>
        <taxon>Metazoa</taxon>
        <taxon>Chordata</taxon>
        <taxon>Craniata</taxon>
        <taxon>Vertebrata</taxon>
        <taxon>Euteleostomi</taxon>
        <taxon>Mammalia</taxon>
        <taxon>Eutheria</taxon>
        <taxon>Euarchontoglires</taxon>
        <taxon>Glires</taxon>
        <taxon>Rodentia</taxon>
        <taxon>Castorimorpha</taxon>
        <taxon>Castoridae</taxon>
        <taxon>Castor</taxon>
    </lineage>
</organism>
<evidence type="ECO:0000256" key="8">
    <source>
        <dbReference type="ARBA" id="ARBA00022833"/>
    </source>
</evidence>
<dbReference type="RefSeq" id="XP_020030166.1">
    <property type="nucleotide sequence ID" value="XM_020174577.1"/>
</dbReference>
<dbReference type="FunFam" id="3.30.40.10:FF:000041">
    <property type="entry name" value="E3 ubiquitin-protein ligase SINAT3"/>
    <property type="match status" value="1"/>
</dbReference>
<gene>
    <name evidence="12" type="primary">LOC109693328</name>
</gene>
<dbReference type="CDD" id="cd03829">
    <property type="entry name" value="Sina"/>
    <property type="match status" value="1"/>
</dbReference>
<evidence type="ECO:0000256" key="4">
    <source>
        <dbReference type="ARBA" id="ARBA00022679"/>
    </source>
</evidence>
<evidence type="ECO:0000313" key="12">
    <source>
        <dbReference type="RefSeq" id="XP_020030166.1"/>
    </source>
</evidence>
<dbReference type="AlphaFoldDB" id="A0A8B7VDT7"/>
<evidence type="ECO:0000256" key="9">
    <source>
        <dbReference type="PROSITE-ProRule" id="PRU00455"/>
    </source>
</evidence>
<dbReference type="SUPFAM" id="SSF49599">
    <property type="entry name" value="TRAF domain-like"/>
    <property type="match status" value="1"/>
</dbReference>
<comment type="similarity">
    <text evidence="3 10">Belongs to the SINA (Seven in absentia) family.</text>
</comment>
<comment type="domain">
    <text evidence="10">The SBD domain (substrate-binding domain) mediates the interaction with substrate proteins. It is related to the TRAF family.</text>
</comment>
<dbReference type="GO" id="GO:0016567">
    <property type="term" value="P:protein ubiquitination"/>
    <property type="evidence" value="ECO:0007669"/>
    <property type="project" value="UniProtKB-UniPathway"/>
</dbReference>
<evidence type="ECO:0000256" key="1">
    <source>
        <dbReference type="ARBA" id="ARBA00000900"/>
    </source>
</evidence>
<comment type="domain">
    <text evidence="10">The RING-type zinc finger domain is essential for ubiquitin ligase activity.</text>
</comment>
<dbReference type="Pfam" id="PF21361">
    <property type="entry name" value="Sina_ZnF"/>
    <property type="match status" value="1"/>
</dbReference>
<evidence type="ECO:0000256" key="2">
    <source>
        <dbReference type="ARBA" id="ARBA00004906"/>
    </source>
</evidence>
<dbReference type="Gene3D" id="3.30.40.10">
    <property type="entry name" value="Zinc/RING finger domain, C3HC4 (zinc finger)"/>
    <property type="match status" value="1"/>
</dbReference>
<evidence type="ECO:0000256" key="6">
    <source>
        <dbReference type="ARBA" id="ARBA00022771"/>
    </source>
</evidence>
<dbReference type="GO" id="GO:0008270">
    <property type="term" value="F:zinc ion binding"/>
    <property type="evidence" value="ECO:0007669"/>
    <property type="project" value="UniProtKB-KW"/>
</dbReference>
<dbReference type="InterPro" id="IPR008974">
    <property type="entry name" value="TRAF-like"/>
</dbReference>
<comment type="catalytic activity">
    <reaction evidence="1 10">
        <text>S-ubiquitinyl-[E2 ubiquitin-conjugating enzyme]-L-cysteine + [acceptor protein]-L-lysine = [E2 ubiquitin-conjugating enzyme]-L-cysteine + N(6)-ubiquitinyl-[acceptor protein]-L-lysine.</text>
        <dbReference type="EC" id="2.3.2.27"/>
    </reaction>
</comment>
<evidence type="ECO:0000256" key="7">
    <source>
        <dbReference type="ARBA" id="ARBA00022786"/>
    </source>
</evidence>
<dbReference type="InterPro" id="IPR018121">
    <property type="entry name" value="7-in-absentia-prot_TRAF-dom"/>
</dbReference>
<dbReference type="PANTHER" id="PTHR45877:SF7">
    <property type="entry name" value="E3 UBIQUITIN-PROTEIN LIGASE SIAH1"/>
    <property type="match status" value="1"/>
</dbReference>
<dbReference type="KEGG" id="ccan:109693328"/>
<reference evidence="12" key="1">
    <citation type="submission" date="2025-08" db="UniProtKB">
        <authorList>
            <consortium name="RefSeq"/>
        </authorList>
    </citation>
    <scope>IDENTIFICATION</scope>
    <source>
        <tissue evidence="12">Leukocyte</tissue>
    </source>
</reference>
<proteinExistence type="inferred from homology"/>
<keyword evidence="7 10" id="KW-0833">Ubl conjugation pathway</keyword>
<protein>
    <recommendedName>
        <fullName evidence="10">E3 ubiquitin-protein ligase</fullName>
        <ecNumber evidence="10">2.3.2.27</ecNumber>
    </recommendedName>
</protein>
<dbReference type="InterPro" id="IPR013010">
    <property type="entry name" value="Znf_SIAH"/>
</dbReference>
<accession>A0A8B7VDT7</accession>
<dbReference type="GO" id="GO:0005737">
    <property type="term" value="C:cytoplasm"/>
    <property type="evidence" value="ECO:0007669"/>
    <property type="project" value="InterPro"/>
</dbReference>
<dbReference type="PANTHER" id="PTHR45877">
    <property type="entry name" value="E3 UBIQUITIN-PROTEIN LIGASE SIAH2"/>
    <property type="match status" value="1"/>
</dbReference>
<dbReference type="InterPro" id="IPR013083">
    <property type="entry name" value="Znf_RING/FYVE/PHD"/>
</dbReference>
<evidence type="ECO:0000256" key="3">
    <source>
        <dbReference type="ARBA" id="ARBA00009119"/>
    </source>
</evidence>
<keyword evidence="4" id="KW-0808">Transferase</keyword>
<dbReference type="OrthoDB" id="941555at2759"/>
<dbReference type="UniPathway" id="UPA00143"/>
<sequence length="244" mass="27517">MHFCAPRTLRTLGEPILQCWSDHLVYNCRLKHMCSTCGGPMGSSCDMAMEEVAKSVLFPCKYASSGCELTVPHAEKAAPEKLCKFRPYSCPCPGPFCRWQGPLDAVTPHLTHQHKFIRTLQGDDIFFIATDIHLPGAVNWVMMQSCFGFHFLLILKKQVKYIGHQQFFAIVQLIGTRKQAESFSYQLQLTGCKRRLIWEATPRSVQEGIATAIMNSDCLVFDTSMAQFFTEGGNLVIRVTISKR</sequence>
<evidence type="ECO:0000256" key="5">
    <source>
        <dbReference type="ARBA" id="ARBA00022723"/>
    </source>
</evidence>
<dbReference type="FunFam" id="2.60.210.10:FF:000002">
    <property type="entry name" value="E3 ubiquitin-protein ligase"/>
    <property type="match status" value="1"/>
</dbReference>
<comment type="function">
    <text evidence="10">E3 ubiquitin-protein ligase that mediates ubiquitination and subsequent proteasomal degradation of target proteins. E3 ubiquitin ligases accept ubiquitin from an E2 ubiquitin-conjugating enzyme in the form of a thioester and then directly transfers the ubiquitin to targeted substrates.</text>
</comment>
<dbReference type="PROSITE" id="PS51081">
    <property type="entry name" value="ZF_SIAH"/>
    <property type="match status" value="1"/>
</dbReference>
<dbReference type="GO" id="GO:0061630">
    <property type="term" value="F:ubiquitin protein ligase activity"/>
    <property type="evidence" value="ECO:0007669"/>
    <property type="project" value="UniProtKB-EC"/>
</dbReference>
<keyword evidence="6 9" id="KW-0863">Zinc-finger</keyword>